<name>A0ABP2X7T9_9CHLA</name>
<dbReference type="EMBL" id="ATND01000001">
    <property type="protein sequence ID" value="EPP38909.1"/>
    <property type="molecule type" value="Genomic_DNA"/>
</dbReference>
<reference evidence="1" key="1">
    <citation type="submission" date="2013-04" db="EMBL/GenBank/DDBJ databases">
        <title>Genome sequence of Chlamydia psittaci 10_881_SC42.</title>
        <authorList>
            <person name="Huot-Creasy H."/>
            <person name="McCracken C.L."/>
            <person name="Humphries M."/>
            <person name="Sachse K."/>
            <person name="Laroucau K."/>
            <person name="Bavoil P."/>
            <person name="Myers G.S."/>
        </authorList>
    </citation>
    <scope>NUCLEOTIDE SEQUENCE [LARGE SCALE GENOMIC DNA]</scope>
    <source>
        <strain evidence="1">10_881_SC42</strain>
    </source>
</reference>
<accession>A0ABP2X7T9</accession>
<dbReference type="Proteomes" id="UP000014821">
    <property type="component" value="Unassembled WGS sequence"/>
</dbReference>
<sequence>MVFVKTSRILRKFYHQFLISIIPMGKSFHPMISSYQRSLPIDCSPGKVFDLYKIYQRLNAQFFERKLHLTIGWFGRERSKSVCKAVLGSYHEGEKAIRIHRSLDRKDIPLFFMEYLIYHEMVHSIVPREYSVSGRTIFHGKKFKEYERRFPLYEKAIAWEKANVYVLLQKTKSTIGKKHGRAQ</sequence>
<evidence type="ECO:0000313" key="1">
    <source>
        <dbReference type="EMBL" id="EPP38909.1"/>
    </source>
</evidence>
<evidence type="ECO:0000313" key="2">
    <source>
        <dbReference type="Proteomes" id="UP000014821"/>
    </source>
</evidence>
<proteinExistence type="predicted"/>
<gene>
    <name evidence="1" type="ORF">CP10881SC42_0403</name>
</gene>
<comment type="caution">
    <text evidence="1">The sequence shown here is derived from an EMBL/GenBank/DDBJ whole genome shotgun (WGS) entry which is preliminary data.</text>
</comment>
<organism evidence="1 2">
    <name type="scientific">Chlamydia avium</name>
    <dbReference type="NCBI Taxonomy" id="1457141"/>
    <lineage>
        <taxon>Bacteria</taxon>
        <taxon>Pseudomonadati</taxon>
        <taxon>Chlamydiota</taxon>
        <taxon>Chlamydiia</taxon>
        <taxon>Chlamydiales</taxon>
        <taxon>Chlamydiaceae</taxon>
        <taxon>Chlamydia/Chlamydophila group</taxon>
        <taxon>Chlamydia</taxon>
    </lineage>
</organism>
<evidence type="ECO:0008006" key="3">
    <source>
        <dbReference type="Google" id="ProtNLM"/>
    </source>
</evidence>
<keyword evidence="2" id="KW-1185">Reference proteome</keyword>
<protein>
    <recommendedName>
        <fullName evidence="3">SprT-like family protein</fullName>
    </recommendedName>
</protein>